<evidence type="ECO:0000259" key="2">
    <source>
        <dbReference type="Pfam" id="PF14534"/>
    </source>
</evidence>
<dbReference type="Pfam" id="PF14534">
    <property type="entry name" value="DUF4440"/>
    <property type="match status" value="1"/>
</dbReference>
<evidence type="ECO:0000313" key="4">
    <source>
        <dbReference type="Proteomes" id="UP000267469"/>
    </source>
</evidence>
<dbReference type="RefSeq" id="WP_148044235.1">
    <property type="nucleotide sequence ID" value="NZ_RJTM01000038.1"/>
</dbReference>
<feature type="non-terminal residue" evidence="3">
    <location>
        <position position="113"/>
    </location>
</feature>
<evidence type="ECO:0000313" key="3">
    <source>
        <dbReference type="EMBL" id="RNL89641.1"/>
    </source>
</evidence>
<proteinExistence type="predicted"/>
<evidence type="ECO:0000256" key="1">
    <source>
        <dbReference type="SAM" id="SignalP"/>
    </source>
</evidence>
<dbReference type="EMBL" id="RJTM01000038">
    <property type="protein sequence ID" value="RNL89641.1"/>
    <property type="molecule type" value="Genomic_DNA"/>
</dbReference>
<keyword evidence="4" id="KW-1185">Reference proteome</keyword>
<dbReference type="Gene3D" id="3.10.450.50">
    <property type="match status" value="1"/>
</dbReference>
<feature type="signal peptide" evidence="1">
    <location>
        <begin position="1"/>
        <end position="18"/>
    </location>
</feature>
<dbReference type="Proteomes" id="UP000267469">
    <property type="component" value="Unassembled WGS sequence"/>
</dbReference>
<gene>
    <name evidence="3" type="ORF">ED312_07290</name>
</gene>
<feature type="chain" id="PRO_5018202735" evidence="1">
    <location>
        <begin position="19"/>
        <end position="113"/>
    </location>
</feature>
<dbReference type="PROSITE" id="PS51257">
    <property type="entry name" value="PROKAR_LIPOPROTEIN"/>
    <property type="match status" value="1"/>
</dbReference>
<organism evidence="3 4">
    <name type="scientific">Sinomicrobium pectinilyticum</name>
    <dbReference type="NCBI Taxonomy" id="1084421"/>
    <lineage>
        <taxon>Bacteria</taxon>
        <taxon>Pseudomonadati</taxon>
        <taxon>Bacteroidota</taxon>
        <taxon>Flavobacteriia</taxon>
        <taxon>Flavobacteriales</taxon>
        <taxon>Flavobacteriaceae</taxon>
        <taxon>Sinomicrobium</taxon>
    </lineage>
</organism>
<accession>A0A3N0EPC3</accession>
<dbReference type="InterPro" id="IPR032710">
    <property type="entry name" value="NTF2-like_dom_sf"/>
</dbReference>
<dbReference type="AlphaFoldDB" id="A0A3N0EPC3"/>
<reference evidence="3 4" key="1">
    <citation type="submission" date="2018-10" db="EMBL/GenBank/DDBJ databases">
        <title>Sinomicrobium pectinilyticum sp. nov., a pectinase-producing bacterium isolated from alkaline and saline soil, and emended description of the genus Sinomicrobium.</title>
        <authorList>
            <person name="Cheng B."/>
            <person name="Li C."/>
            <person name="Lai Q."/>
            <person name="Du M."/>
            <person name="Shao Z."/>
            <person name="Xu P."/>
            <person name="Yang C."/>
        </authorList>
    </citation>
    <scope>NUCLEOTIDE SEQUENCE [LARGE SCALE GENOMIC DNA]</scope>
    <source>
        <strain evidence="3 4">5DNS001</strain>
    </source>
</reference>
<keyword evidence="1" id="KW-0732">Signal</keyword>
<protein>
    <submittedName>
        <fullName evidence="3">Nuclear transport factor 2 family protein</fullName>
    </submittedName>
</protein>
<sequence>MKAIKKVFLLLLISGAFISCNEVQKEKQESGTAQREEIATPAEEKKEIEAAVALLRGAILSPDASLLGELTSDQLTYGHSSGTIQDKGEFIDDLVHGSFDFTTVDFRDQRIVV</sequence>
<feature type="domain" description="DUF4440" evidence="2">
    <location>
        <begin position="48"/>
        <end position="112"/>
    </location>
</feature>
<dbReference type="SUPFAM" id="SSF54427">
    <property type="entry name" value="NTF2-like"/>
    <property type="match status" value="1"/>
</dbReference>
<comment type="caution">
    <text evidence="3">The sequence shown here is derived from an EMBL/GenBank/DDBJ whole genome shotgun (WGS) entry which is preliminary data.</text>
</comment>
<dbReference type="InterPro" id="IPR027843">
    <property type="entry name" value="DUF4440"/>
</dbReference>
<dbReference type="OrthoDB" id="5383110at2"/>
<name>A0A3N0EPC3_SINP1</name>